<feature type="transmembrane region" description="Helical" evidence="2">
    <location>
        <begin position="171"/>
        <end position="194"/>
    </location>
</feature>
<dbReference type="InterPro" id="IPR024588">
    <property type="entry name" value="YejM_N"/>
</dbReference>
<feature type="transmembrane region" description="Helical" evidence="2">
    <location>
        <begin position="89"/>
        <end position="113"/>
    </location>
</feature>
<dbReference type="EMBL" id="JAHLFE010000044">
    <property type="protein sequence ID" value="MBU3843712.1"/>
    <property type="molecule type" value="Genomic_DNA"/>
</dbReference>
<feature type="region of interest" description="Disordered" evidence="1">
    <location>
        <begin position="388"/>
        <end position="437"/>
    </location>
</feature>
<comment type="caution">
    <text evidence="5">The sequence shown here is derived from an EMBL/GenBank/DDBJ whole genome shotgun (WGS) entry which is preliminary data.</text>
</comment>
<dbReference type="AlphaFoldDB" id="A0A948TFB4"/>
<dbReference type="Gene3D" id="3.40.720.10">
    <property type="entry name" value="Alkaline Phosphatase, subunit A"/>
    <property type="match status" value="1"/>
</dbReference>
<keyword evidence="2" id="KW-0472">Membrane</keyword>
<dbReference type="InterPro" id="IPR000917">
    <property type="entry name" value="Sulfatase_N"/>
</dbReference>
<proteinExistence type="predicted"/>
<evidence type="ECO:0000259" key="3">
    <source>
        <dbReference type="Pfam" id="PF00884"/>
    </source>
</evidence>
<feature type="compositionally biased region" description="Low complexity" evidence="1">
    <location>
        <begin position="414"/>
        <end position="430"/>
    </location>
</feature>
<name>A0A948TFB4_9GAMM</name>
<evidence type="ECO:0000313" key="5">
    <source>
        <dbReference type="EMBL" id="MBU3843712.1"/>
    </source>
</evidence>
<dbReference type="Pfam" id="PF11893">
    <property type="entry name" value="DUF3413"/>
    <property type="match status" value="1"/>
</dbReference>
<dbReference type="PANTHER" id="PTHR43751">
    <property type="entry name" value="SULFATASE"/>
    <property type="match status" value="1"/>
</dbReference>
<feature type="domain" description="Sulfatase N-terminal" evidence="3">
    <location>
        <begin position="541"/>
        <end position="661"/>
    </location>
</feature>
<accession>A0A948TFB4</accession>
<evidence type="ECO:0000256" key="1">
    <source>
        <dbReference type="SAM" id="MobiDB-lite"/>
    </source>
</evidence>
<gene>
    <name evidence="5" type="ORF">H9847_02410</name>
</gene>
<keyword evidence="2" id="KW-0812">Transmembrane</keyword>
<protein>
    <submittedName>
        <fullName evidence="5">DUF3413 domain-containing protein</fullName>
    </submittedName>
</protein>
<dbReference type="InterPro" id="IPR017850">
    <property type="entry name" value="Alkaline_phosphatase_core_sf"/>
</dbReference>
<feature type="transmembrane region" description="Helical" evidence="2">
    <location>
        <begin position="139"/>
        <end position="159"/>
    </location>
</feature>
<organism evidence="5 6">
    <name type="scientific">Candidatus Anaerobiospirillum pullicola</name>
    <dbReference type="NCBI Taxonomy" id="2838451"/>
    <lineage>
        <taxon>Bacteria</taxon>
        <taxon>Pseudomonadati</taxon>
        <taxon>Pseudomonadota</taxon>
        <taxon>Gammaproteobacteria</taxon>
        <taxon>Aeromonadales</taxon>
        <taxon>Succinivibrionaceae</taxon>
        <taxon>Anaerobiospirillum</taxon>
    </lineage>
</organism>
<dbReference type="Pfam" id="PF00884">
    <property type="entry name" value="Sulfatase"/>
    <property type="match status" value="1"/>
</dbReference>
<sequence>MSENFNPLKRFSYKEQVSRAITWGHYFIFINILLACLLGFSYVYAAPPTTSFLSFFYLIVSWLGHMSFLTVVVYLVIFFPLAFIGNFRYYRVLCVCIAVIMHTILLFDIKIYLLVKVHLSMTAINLIVRELDFDTGLNYNFLFIAVPILIALECVFAKITTHSLYRAHHPYFVRTVLIIVCSCFVTSHVLHIWADATKYERITLLRSTFPAHYPMTARSFLSSHGWLNEKQLMASDGLGAEYINYPLTNLEIDPHFVNERPANVLLITLNGLSYSNLSKETTPQLLAFKEQVQSFDSHYLLYKEELNNVFAMTYGLPLQYRQGLFAGQMVPVTLEEMFKQDYVSRVIVSALKRTPQSVQPSLQGMSVSDVAMQAAAYQTDTAVASAVDDAKDTKTDTNTANGTAPEAVTTSTNESSADAADAAFASESSSPALGAKDTTATVTATMTTASTPKEQAVVNAAWLEAQTQFDHADQETLRRYFSLLVQNSGLRSMQFGHVHNVHEVFAQALQQIREYRLREQRPYALSLVINDLRDFDSSVQALLQSPQGQKLQAAMDEDLTSTVNPLMQSLLYYELSLEDVDQAFGKFMTQLRSQGLLDHTLVIVTAAEGNKLLAREPQIFDREVQHVPLMVLWPQEVHQKPMVGSEVHNLSSPQDLSATIAREILHVTTSVGNFSLGASLKELPDRPYVAVDGVDELILVGTENNIIYSMDGSSYIENNGERLPVRPNLENLIEATRDLNRFLR</sequence>
<reference evidence="5" key="1">
    <citation type="journal article" date="2021" name="PeerJ">
        <title>Extensive microbial diversity within the chicken gut microbiome revealed by metagenomics and culture.</title>
        <authorList>
            <person name="Gilroy R."/>
            <person name="Ravi A."/>
            <person name="Getino M."/>
            <person name="Pursley I."/>
            <person name="Horton D.L."/>
            <person name="Alikhan N.F."/>
            <person name="Baker D."/>
            <person name="Gharbi K."/>
            <person name="Hall N."/>
            <person name="Watson M."/>
            <person name="Adriaenssens E.M."/>
            <person name="Foster-Nyarko E."/>
            <person name="Jarju S."/>
            <person name="Secka A."/>
            <person name="Antonio M."/>
            <person name="Oren A."/>
            <person name="Chaudhuri R.R."/>
            <person name="La Ragione R."/>
            <person name="Hildebrand F."/>
            <person name="Pallen M.J."/>
        </authorList>
    </citation>
    <scope>NUCLEOTIDE SEQUENCE</scope>
    <source>
        <strain evidence="5">378</strain>
    </source>
</reference>
<dbReference type="SUPFAM" id="SSF53649">
    <property type="entry name" value="Alkaline phosphatase-like"/>
    <property type="match status" value="1"/>
</dbReference>
<evidence type="ECO:0000259" key="4">
    <source>
        <dbReference type="Pfam" id="PF11893"/>
    </source>
</evidence>
<dbReference type="PANTHER" id="PTHR43751:SF3">
    <property type="entry name" value="SULFATASE N-TERMINAL DOMAIN-CONTAINING PROTEIN"/>
    <property type="match status" value="1"/>
</dbReference>
<evidence type="ECO:0000256" key="2">
    <source>
        <dbReference type="SAM" id="Phobius"/>
    </source>
</evidence>
<keyword evidence="2" id="KW-1133">Transmembrane helix</keyword>
<evidence type="ECO:0000313" key="6">
    <source>
        <dbReference type="Proteomes" id="UP000733611"/>
    </source>
</evidence>
<feature type="domain" description="Inner membrane protein YejM N-terminal" evidence="4">
    <location>
        <begin position="12"/>
        <end position="251"/>
    </location>
</feature>
<dbReference type="Proteomes" id="UP000733611">
    <property type="component" value="Unassembled WGS sequence"/>
</dbReference>
<feature type="transmembrane region" description="Helical" evidence="2">
    <location>
        <begin position="55"/>
        <end position="77"/>
    </location>
</feature>
<feature type="transmembrane region" description="Helical" evidence="2">
    <location>
        <begin position="21"/>
        <end position="43"/>
    </location>
</feature>
<dbReference type="InterPro" id="IPR052701">
    <property type="entry name" value="GAG_Ulvan_Degrading_Sulfatases"/>
</dbReference>
<reference evidence="5" key="2">
    <citation type="submission" date="2021-04" db="EMBL/GenBank/DDBJ databases">
        <authorList>
            <person name="Gilroy R."/>
        </authorList>
    </citation>
    <scope>NUCLEOTIDE SEQUENCE</scope>
    <source>
        <strain evidence="5">378</strain>
    </source>
</reference>